<dbReference type="GO" id="GO:0016757">
    <property type="term" value="F:glycosyltransferase activity"/>
    <property type="evidence" value="ECO:0007669"/>
    <property type="project" value="InterPro"/>
</dbReference>
<feature type="non-terminal residue" evidence="2">
    <location>
        <position position="1"/>
    </location>
</feature>
<evidence type="ECO:0000313" key="2">
    <source>
        <dbReference type="EMBL" id="MDT1975455.1"/>
    </source>
</evidence>
<dbReference type="Gene3D" id="3.40.50.2000">
    <property type="entry name" value="Glycogen Phosphorylase B"/>
    <property type="match status" value="2"/>
</dbReference>
<organism evidence="2 3">
    <name type="scientific">Carnobacterium divergens</name>
    <name type="common">Lactobacillus divergens</name>
    <dbReference type="NCBI Taxonomy" id="2748"/>
    <lineage>
        <taxon>Bacteria</taxon>
        <taxon>Bacillati</taxon>
        <taxon>Bacillota</taxon>
        <taxon>Bacilli</taxon>
        <taxon>Lactobacillales</taxon>
        <taxon>Carnobacteriaceae</taxon>
        <taxon>Carnobacterium</taxon>
    </lineage>
</organism>
<dbReference type="Proteomes" id="UP001249945">
    <property type="component" value="Unassembled WGS sequence"/>
</dbReference>
<protein>
    <submittedName>
        <fullName evidence="2">Glycosyltransferase</fullName>
    </submittedName>
</protein>
<evidence type="ECO:0000313" key="3">
    <source>
        <dbReference type="Proteomes" id="UP001249945"/>
    </source>
</evidence>
<dbReference type="EMBL" id="JALRMR010000027">
    <property type="protein sequence ID" value="MDT1975455.1"/>
    <property type="molecule type" value="Genomic_DNA"/>
</dbReference>
<comment type="caution">
    <text evidence="2">The sequence shown here is derived from an EMBL/GenBank/DDBJ whole genome shotgun (WGS) entry which is preliminary data.</text>
</comment>
<evidence type="ECO:0000259" key="1">
    <source>
        <dbReference type="Pfam" id="PF00534"/>
    </source>
</evidence>
<dbReference type="PANTHER" id="PTHR12526:SF630">
    <property type="entry name" value="GLYCOSYLTRANSFERASE"/>
    <property type="match status" value="1"/>
</dbReference>
<gene>
    <name evidence="2" type="ORF">MX635_13690</name>
</gene>
<feature type="domain" description="Glycosyl transferase family 1" evidence="1">
    <location>
        <begin position="2"/>
        <end position="110"/>
    </location>
</feature>
<reference evidence="2" key="1">
    <citation type="submission" date="2022-04" db="EMBL/GenBank/DDBJ databases">
        <title>Draft genome sequences of lactic acid bacteria (LAB) strains involved in meat spoilage.</title>
        <authorList>
            <person name="Palevich N."/>
        </authorList>
    </citation>
    <scope>NUCLEOTIDE SEQUENCE</scope>
    <source>
        <strain evidence="2">9-14</strain>
    </source>
</reference>
<proteinExistence type="predicted"/>
<name>A0AAW8RCQ8_CARDV</name>
<accession>A0AAW8RCQ8</accession>
<dbReference type="AlphaFoldDB" id="A0AAW8RCQ8"/>
<dbReference type="InterPro" id="IPR001296">
    <property type="entry name" value="Glyco_trans_1"/>
</dbReference>
<sequence>VKQLIKEENIMNVTLGGWIEKEKQQSILKASLLHLLPSYHEGLPMSILESMSYGIPNLTSNVGGIPQVVRDGENGMMVDPGNINEMFEKIVFFLENDKLRKSYSENAYQMIQEHFSIEAYFIKWNQLYKELLKVN</sequence>
<dbReference type="SUPFAM" id="SSF53756">
    <property type="entry name" value="UDP-Glycosyltransferase/glycogen phosphorylase"/>
    <property type="match status" value="1"/>
</dbReference>
<dbReference type="RefSeq" id="WP_311781064.1">
    <property type="nucleotide sequence ID" value="NZ_JALRMR010000027.1"/>
</dbReference>
<dbReference type="Pfam" id="PF00534">
    <property type="entry name" value="Glycos_transf_1"/>
    <property type="match status" value="1"/>
</dbReference>
<dbReference type="PANTHER" id="PTHR12526">
    <property type="entry name" value="GLYCOSYLTRANSFERASE"/>
    <property type="match status" value="1"/>
</dbReference>